<organism evidence="1 2">
    <name type="scientific">Cherax quadricarinatus</name>
    <name type="common">Australian red claw crayfish</name>
    <dbReference type="NCBI Taxonomy" id="27406"/>
    <lineage>
        <taxon>Eukaryota</taxon>
        <taxon>Metazoa</taxon>
        <taxon>Ecdysozoa</taxon>
        <taxon>Arthropoda</taxon>
        <taxon>Crustacea</taxon>
        <taxon>Multicrustacea</taxon>
        <taxon>Malacostraca</taxon>
        <taxon>Eumalacostraca</taxon>
        <taxon>Eucarida</taxon>
        <taxon>Decapoda</taxon>
        <taxon>Pleocyemata</taxon>
        <taxon>Astacidea</taxon>
        <taxon>Parastacoidea</taxon>
        <taxon>Parastacidae</taxon>
        <taxon>Cherax</taxon>
    </lineage>
</organism>
<accession>A0AAW0WMP4</accession>
<name>A0AAW0WMP4_CHEQU</name>
<evidence type="ECO:0000313" key="2">
    <source>
        <dbReference type="Proteomes" id="UP001445076"/>
    </source>
</evidence>
<comment type="caution">
    <text evidence="1">The sequence shown here is derived from an EMBL/GenBank/DDBJ whole genome shotgun (WGS) entry which is preliminary data.</text>
</comment>
<proteinExistence type="predicted"/>
<sequence>GTTLSGRLAPPSTLVQMALHCLEDWHLRLPLYRWHYTVWKTGTSVYPCTDGTTLEDWHLHLPLYRWHYTVWKTGTSVYPYTDGTTLSRRLAPLSILVQMTLHCLEVDTGVTSAVEVEDGHLH</sequence>
<dbReference type="AlphaFoldDB" id="A0AAW0WMP4"/>
<protein>
    <submittedName>
        <fullName evidence="1">Uncharacterized protein</fullName>
    </submittedName>
</protein>
<keyword evidence="2" id="KW-1185">Reference proteome</keyword>
<feature type="non-terminal residue" evidence="1">
    <location>
        <position position="1"/>
    </location>
</feature>
<evidence type="ECO:0000313" key="1">
    <source>
        <dbReference type="EMBL" id="KAK8729144.1"/>
    </source>
</evidence>
<gene>
    <name evidence="1" type="ORF">OTU49_008651</name>
</gene>
<reference evidence="1 2" key="1">
    <citation type="journal article" date="2024" name="BMC Genomics">
        <title>Genome assembly of redclaw crayfish (Cherax quadricarinatus) provides insights into its immune adaptation and hypoxia tolerance.</title>
        <authorList>
            <person name="Liu Z."/>
            <person name="Zheng J."/>
            <person name="Li H."/>
            <person name="Fang K."/>
            <person name="Wang S."/>
            <person name="He J."/>
            <person name="Zhou D."/>
            <person name="Weng S."/>
            <person name="Chi M."/>
            <person name="Gu Z."/>
            <person name="He J."/>
            <person name="Li F."/>
            <person name="Wang M."/>
        </authorList>
    </citation>
    <scope>NUCLEOTIDE SEQUENCE [LARGE SCALE GENOMIC DNA]</scope>
    <source>
        <strain evidence="1">ZL_2023a</strain>
    </source>
</reference>
<dbReference type="Proteomes" id="UP001445076">
    <property type="component" value="Unassembled WGS sequence"/>
</dbReference>
<dbReference type="EMBL" id="JARKIK010000068">
    <property type="protein sequence ID" value="KAK8729144.1"/>
    <property type="molecule type" value="Genomic_DNA"/>
</dbReference>